<dbReference type="GO" id="GO:0022857">
    <property type="term" value="F:transmembrane transporter activity"/>
    <property type="evidence" value="ECO:0007669"/>
    <property type="project" value="InterPro"/>
</dbReference>
<dbReference type="PROSITE" id="PS00216">
    <property type="entry name" value="SUGAR_TRANSPORT_1"/>
    <property type="match status" value="1"/>
</dbReference>
<dbReference type="Gene3D" id="1.20.1720.10">
    <property type="entry name" value="Multidrug resistance protein D"/>
    <property type="match status" value="1"/>
</dbReference>
<keyword evidence="4 6" id="KW-0472">Membrane</keyword>
<keyword evidence="3 6" id="KW-1133">Transmembrane helix</keyword>
<dbReference type="EMBL" id="CABFNP030000704">
    <property type="protein sequence ID" value="CAI6079553.1"/>
    <property type="molecule type" value="Genomic_DNA"/>
</dbReference>
<protein>
    <recommendedName>
        <fullName evidence="7">Major facilitator superfamily (MFS) profile domain-containing protein</fullName>
    </recommendedName>
</protein>
<feature type="transmembrane region" description="Helical" evidence="6">
    <location>
        <begin position="65"/>
        <end position="87"/>
    </location>
</feature>
<evidence type="ECO:0000313" key="9">
    <source>
        <dbReference type="Proteomes" id="UP001160390"/>
    </source>
</evidence>
<dbReference type="GO" id="GO:0042908">
    <property type="term" value="P:xenobiotic transport"/>
    <property type="evidence" value="ECO:0007669"/>
    <property type="project" value="UniProtKB-ARBA"/>
</dbReference>
<feature type="transmembrane region" description="Helical" evidence="6">
    <location>
        <begin position="107"/>
        <end position="124"/>
    </location>
</feature>
<evidence type="ECO:0000313" key="8">
    <source>
        <dbReference type="EMBL" id="CAI6079553.1"/>
    </source>
</evidence>
<dbReference type="InterPro" id="IPR011701">
    <property type="entry name" value="MFS"/>
</dbReference>
<dbReference type="GO" id="GO:0140115">
    <property type="term" value="P:export across plasma membrane"/>
    <property type="evidence" value="ECO:0007669"/>
    <property type="project" value="UniProtKB-ARBA"/>
</dbReference>
<dbReference type="PANTHER" id="PTHR23502:SF12">
    <property type="entry name" value="MULTIDRUG TRANSPORTER, PUTATIVE (AFU_ORTHOLOGUE AFUA_1G06440)-RELATED"/>
    <property type="match status" value="1"/>
</dbReference>
<feature type="region of interest" description="Disordered" evidence="5">
    <location>
        <begin position="1"/>
        <end position="28"/>
    </location>
</feature>
<dbReference type="PANTHER" id="PTHR23502">
    <property type="entry name" value="MAJOR FACILITATOR SUPERFAMILY"/>
    <property type="match status" value="1"/>
</dbReference>
<dbReference type="SUPFAM" id="SSF103473">
    <property type="entry name" value="MFS general substrate transporter"/>
    <property type="match status" value="1"/>
</dbReference>
<dbReference type="GO" id="GO:0005886">
    <property type="term" value="C:plasma membrane"/>
    <property type="evidence" value="ECO:0007669"/>
    <property type="project" value="TreeGrafter"/>
</dbReference>
<reference evidence="8" key="1">
    <citation type="submission" date="2023-01" db="EMBL/GenBank/DDBJ databases">
        <authorList>
            <person name="Piombo E."/>
        </authorList>
    </citation>
    <scope>NUCLEOTIDE SEQUENCE</scope>
</reference>
<feature type="transmembrane region" description="Helical" evidence="6">
    <location>
        <begin position="224"/>
        <end position="244"/>
    </location>
</feature>
<proteinExistence type="predicted"/>
<accession>A0AA35LUF8</accession>
<evidence type="ECO:0000259" key="7">
    <source>
        <dbReference type="PROSITE" id="PS50850"/>
    </source>
</evidence>
<comment type="subcellular location">
    <subcellularLocation>
        <location evidence="1">Membrane</location>
        <topology evidence="1">Multi-pass membrane protein</topology>
    </subcellularLocation>
</comment>
<sequence>MSNHVNTDPVASDEGTVTPGSQDSQEGLKDADISYSSSHVMQHRDSLFEVTLDENDPSCPQGWSALYRAWVVGTVSFSAWVVVLYSTSYMSSAPGLQSEFGASSMEATSGMTTYLMGLALGSLFSAPLSEMYGRRIIYLGSLFVWNLLIIPCGLAVSMCAILVSRFWGGVFAAVLVSNGPGSIVDVSRPDQLALGMSLYSLGPFSGPVLGPLIGGVVFEHLGRQWTSWIVLILGGLAFLMMLTIRETYVPELVRRKTKQLRSQTKDQRWWCQHDGKESALDSAKVKICRPIILFFTEPTVWFINVWQVGI</sequence>
<evidence type="ECO:0000256" key="6">
    <source>
        <dbReference type="SAM" id="Phobius"/>
    </source>
</evidence>
<dbReference type="Proteomes" id="UP001160390">
    <property type="component" value="Unassembled WGS sequence"/>
</dbReference>
<dbReference type="PROSITE" id="PS50850">
    <property type="entry name" value="MFS"/>
    <property type="match status" value="1"/>
</dbReference>
<feature type="transmembrane region" description="Helical" evidence="6">
    <location>
        <begin position="136"/>
        <end position="163"/>
    </location>
</feature>
<evidence type="ECO:0000256" key="4">
    <source>
        <dbReference type="ARBA" id="ARBA00023136"/>
    </source>
</evidence>
<dbReference type="Pfam" id="PF07690">
    <property type="entry name" value="MFS_1"/>
    <property type="match status" value="1"/>
</dbReference>
<dbReference type="InterPro" id="IPR005829">
    <property type="entry name" value="Sugar_transporter_CS"/>
</dbReference>
<keyword evidence="2 6" id="KW-0812">Transmembrane</keyword>
<feature type="domain" description="Major facilitator superfamily (MFS) profile" evidence="7">
    <location>
        <begin position="71"/>
        <end position="310"/>
    </location>
</feature>
<dbReference type="AlphaFoldDB" id="A0AA35LUF8"/>
<evidence type="ECO:0000256" key="1">
    <source>
        <dbReference type="ARBA" id="ARBA00004141"/>
    </source>
</evidence>
<comment type="caution">
    <text evidence="8">The sequence shown here is derived from an EMBL/GenBank/DDBJ whole genome shotgun (WGS) entry which is preliminary data.</text>
</comment>
<keyword evidence="9" id="KW-1185">Reference proteome</keyword>
<evidence type="ECO:0000256" key="5">
    <source>
        <dbReference type="SAM" id="MobiDB-lite"/>
    </source>
</evidence>
<evidence type="ECO:0000256" key="2">
    <source>
        <dbReference type="ARBA" id="ARBA00022692"/>
    </source>
</evidence>
<dbReference type="InterPro" id="IPR020846">
    <property type="entry name" value="MFS_dom"/>
</dbReference>
<evidence type="ECO:0000256" key="3">
    <source>
        <dbReference type="ARBA" id="ARBA00022989"/>
    </source>
</evidence>
<organism evidence="8 9">
    <name type="scientific">Clonostachys chloroleuca</name>
    <dbReference type="NCBI Taxonomy" id="1926264"/>
    <lineage>
        <taxon>Eukaryota</taxon>
        <taxon>Fungi</taxon>
        <taxon>Dikarya</taxon>
        <taxon>Ascomycota</taxon>
        <taxon>Pezizomycotina</taxon>
        <taxon>Sordariomycetes</taxon>
        <taxon>Hypocreomycetidae</taxon>
        <taxon>Hypocreales</taxon>
        <taxon>Bionectriaceae</taxon>
        <taxon>Clonostachys</taxon>
    </lineage>
</organism>
<feature type="transmembrane region" description="Helical" evidence="6">
    <location>
        <begin position="198"/>
        <end position="218"/>
    </location>
</feature>
<gene>
    <name evidence="8" type="ORF">CCHLO57077_00012778</name>
</gene>
<dbReference type="InterPro" id="IPR036259">
    <property type="entry name" value="MFS_trans_sf"/>
</dbReference>
<name>A0AA35LUF8_9HYPO</name>